<feature type="compositionally biased region" description="Basic and acidic residues" evidence="1">
    <location>
        <begin position="106"/>
        <end position="118"/>
    </location>
</feature>
<evidence type="ECO:0000313" key="3">
    <source>
        <dbReference type="Proteomes" id="UP001227230"/>
    </source>
</evidence>
<proteinExistence type="predicted"/>
<feature type="region of interest" description="Disordered" evidence="1">
    <location>
        <begin position="305"/>
        <end position="499"/>
    </location>
</feature>
<dbReference type="Pfam" id="PF06273">
    <property type="entry name" value="eIF-4B"/>
    <property type="match status" value="1"/>
</dbReference>
<dbReference type="InterPro" id="IPR010433">
    <property type="entry name" value="EIF-4B_pln"/>
</dbReference>
<keyword evidence="3" id="KW-1185">Reference proteome</keyword>
<feature type="region of interest" description="Disordered" evidence="1">
    <location>
        <begin position="1"/>
        <end position="136"/>
    </location>
</feature>
<feature type="compositionally biased region" description="Basic and acidic residues" evidence="1">
    <location>
        <begin position="331"/>
        <end position="351"/>
    </location>
</feature>
<feature type="compositionally biased region" description="Basic and acidic residues" evidence="1">
    <location>
        <begin position="370"/>
        <end position="390"/>
    </location>
</feature>
<evidence type="ECO:0000256" key="1">
    <source>
        <dbReference type="SAM" id="MobiDB-lite"/>
    </source>
</evidence>
<feature type="compositionally biased region" description="Polar residues" evidence="1">
    <location>
        <begin position="96"/>
        <end position="105"/>
    </location>
</feature>
<reference evidence="2 3" key="1">
    <citation type="journal article" date="2023" name="Hortic Res">
        <title>The complete reference genome for grapevine (Vitis vinifera L.) genetics and breeding.</title>
        <authorList>
            <person name="Shi X."/>
            <person name="Cao S."/>
            <person name="Wang X."/>
            <person name="Huang S."/>
            <person name="Wang Y."/>
            <person name="Liu Z."/>
            <person name="Liu W."/>
            <person name="Leng X."/>
            <person name="Peng Y."/>
            <person name="Wang N."/>
            <person name="Wang Y."/>
            <person name="Ma Z."/>
            <person name="Xu X."/>
            <person name="Zhang F."/>
            <person name="Xue H."/>
            <person name="Zhong H."/>
            <person name="Wang Y."/>
            <person name="Zhang K."/>
            <person name="Velt A."/>
            <person name="Avia K."/>
            <person name="Holtgrawe D."/>
            <person name="Grimplet J."/>
            <person name="Matus J.T."/>
            <person name="Ware D."/>
            <person name="Wu X."/>
            <person name="Wang H."/>
            <person name="Liu C."/>
            <person name="Fang Y."/>
            <person name="Rustenholz C."/>
            <person name="Cheng Z."/>
            <person name="Xiao H."/>
            <person name="Zhou Y."/>
        </authorList>
    </citation>
    <scope>NUCLEOTIDE SEQUENCE [LARGE SCALE GENOMIC DNA]</scope>
    <source>
        <strain evidence="3">cv. Pinot noir / PN40024</strain>
        <tissue evidence="2">Leaf</tissue>
    </source>
</reference>
<sequence>MVGGETKIESAFSWADEVEKEEEEARIRTHERQRPNPFGSARPREVVLQEKGIDWRKLDQDLHQPSNTRYETPVEKPLKENNPAYSARAANKKQEISSGRSLQSKSEIRDPGFNRREVSGGFMTPQKQMGGVFVGPPPRYQTRNVLACLSEEAYHNSYRLDSEDRKFRYRNHIDFLYKNSNEAGREMMFHEPQTTQFYNSSGLGIEEHIHHYDDQFGAHNSLVGWEREYTEFDFGVRRSSGVELRRPWMEALHCGRNLGKSVACEERRDADADYNRRKFMNHSSGCWPLVNERREALLIHEKRPPSVDDHARNGGVGRRLMNPPSNGAAQQRRETLLIHEKRPPSVEDHARNGGVGRRLMNPPSNGAAQQRRETLLIHEKRPPYVDDHARNGGVGRRLMNPPSNGAAQQRQQQQQRQHNNSGSRMVKLTRREMYQEKKENETECQRDAGRFAPSMEEAGDGERAEGQCNMKKGANSAGNYRKRMMKSGPESYHQHGKRR</sequence>
<feature type="compositionally biased region" description="Basic and acidic residues" evidence="1">
    <location>
        <begin position="42"/>
        <end position="62"/>
    </location>
</feature>
<feature type="compositionally biased region" description="Basic and acidic residues" evidence="1">
    <location>
        <begin position="429"/>
        <end position="449"/>
    </location>
</feature>
<name>A0ABY9C628_VITVI</name>
<dbReference type="PANTHER" id="PTHR32091">
    <property type="entry name" value="EUKARYOTIC TRANSLATION INITIATION FACTOR 4B"/>
    <property type="match status" value="1"/>
</dbReference>
<feature type="compositionally biased region" description="Basic and acidic residues" evidence="1">
    <location>
        <begin position="23"/>
        <end position="34"/>
    </location>
</feature>
<protein>
    <submittedName>
        <fullName evidence="2">Uncharacterized protein</fullName>
    </submittedName>
</protein>
<gene>
    <name evidence="2" type="ORF">VitviT2T_009577</name>
</gene>
<dbReference type="PANTHER" id="PTHR32091:SF24">
    <property type="entry name" value="DUF4005 DOMAIN-CONTAINING PROTEIN"/>
    <property type="match status" value="1"/>
</dbReference>
<evidence type="ECO:0000313" key="2">
    <source>
        <dbReference type="EMBL" id="WJZ90434.1"/>
    </source>
</evidence>
<dbReference type="Proteomes" id="UP001227230">
    <property type="component" value="Chromosome 7"/>
</dbReference>
<accession>A0ABY9C628</accession>
<dbReference type="EMBL" id="CP126654">
    <property type="protein sequence ID" value="WJZ90434.1"/>
    <property type="molecule type" value="Genomic_DNA"/>
</dbReference>
<feature type="compositionally biased region" description="Low complexity" evidence="1">
    <location>
        <begin position="408"/>
        <end position="417"/>
    </location>
</feature>
<organism evidence="2 3">
    <name type="scientific">Vitis vinifera</name>
    <name type="common">Grape</name>
    <dbReference type="NCBI Taxonomy" id="29760"/>
    <lineage>
        <taxon>Eukaryota</taxon>
        <taxon>Viridiplantae</taxon>
        <taxon>Streptophyta</taxon>
        <taxon>Embryophyta</taxon>
        <taxon>Tracheophyta</taxon>
        <taxon>Spermatophyta</taxon>
        <taxon>Magnoliopsida</taxon>
        <taxon>eudicotyledons</taxon>
        <taxon>Gunneridae</taxon>
        <taxon>Pentapetalae</taxon>
        <taxon>rosids</taxon>
        <taxon>Vitales</taxon>
        <taxon>Vitaceae</taxon>
        <taxon>Viteae</taxon>
        <taxon>Vitis</taxon>
    </lineage>
</organism>